<protein>
    <recommendedName>
        <fullName evidence="4">FAM192A/Fyv6 N-terminal domain-containing protein</fullName>
    </recommendedName>
</protein>
<dbReference type="Proteomes" id="UP000018144">
    <property type="component" value="Unassembled WGS sequence"/>
</dbReference>
<feature type="region of interest" description="Disordered" evidence="3">
    <location>
        <begin position="1"/>
        <end position="56"/>
    </location>
</feature>
<comment type="subcellular location">
    <subcellularLocation>
        <location evidence="1">Nucleus</location>
    </subcellularLocation>
</comment>
<dbReference type="GO" id="GO:0005634">
    <property type="term" value="C:nucleus"/>
    <property type="evidence" value="ECO:0007669"/>
    <property type="project" value="UniProtKB-SubCell"/>
</dbReference>
<dbReference type="OrthoDB" id="75807at2759"/>
<feature type="compositionally biased region" description="Low complexity" evidence="3">
    <location>
        <begin position="23"/>
        <end position="32"/>
    </location>
</feature>
<evidence type="ECO:0000256" key="3">
    <source>
        <dbReference type="SAM" id="MobiDB-lite"/>
    </source>
</evidence>
<gene>
    <name evidence="5" type="ORF">PCON_05348</name>
</gene>
<evidence type="ECO:0000313" key="5">
    <source>
        <dbReference type="EMBL" id="CCX05761.1"/>
    </source>
</evidence>
<accession>U4KWX6</accession>
<dbReference type="AlphaFoldDB" id="U4KWX6"/>
<evidence type="ECO:0000259" key="4">
    <source>
        <dbReference type="Pfam" id="PF10187"/>
    </source>
</evidence>
<evidence type="ECO:0000256" key="1">
    <source>
        <dbReference type="ARBA" id="ARBA00004123"/>
    </source>
</evidence>
<keyword evidence="2" id="KW-0539">Nucleus</keyword>
<dbReference type="STRING" id="1076935.U4KWX6"/>
<dbReference type="PANTHER" id="PTHR13495:SF0">
    <property type="entry name" value="PSME3-INTERACTING PROTEIN"/>
    <property type="match status" value="1"/>
</dbReference>
<sequence length="242" mass="26979">MSSGFVPAGTILPDRSEETETDAAWVAARAAVSQKANPATSSSTSGTSGAVAQPEDNRSLYDILQANKAKKQEEFEEKLKFKNQFRALDEDDIEFLDSVLDGQKRVEKEMRKAVEGEVERFREMQEKVVVEGTAIPEDEEETTQWGKRKRTGGRKPSLGVKLKKKGEEEEGVKKRKVEKTEEVEKEKEKSPVKAEEVKKVEQVEKKEEKKEEKKVPAQSPPKPTAPPAAVLGLDYGSDDDSD</sequence>
<proteinExistence type="predicted"/>
<evidence type="ECO:0000256" key="2">
    <source>
        <dbReference type="ARBA" id="ARBA00023242"/>
    </source>
</evidence>
<dbReference type="OMA" id="RYKLHVA"/>
<feature type="region of interest" description="Disordered" evidence="3">
    <location>
        <begin position="129"/>
        <end position="242"/>
    </location>
</feature>
<dbReference type="eggNOG" id="KOG4036">
    <property type="taxonomic scope" value="Eukaryota"/>
</dbReference>
<dbReference type="Pfam" id="PF10187">
    <property type="entry name" value="FAM192A_Fyv6_N"/>
    <property type="match status" value="1"/>
</dbReference>
<feature type="domain" description="FAM192A/Fyv6 N-terminal" evidence="4">
    <location>
        <begin position="16"/>
        <end position="122"/>
    </location>
</feature>
<dbReference type="PANTHER" id="PTHR13495">
    <property type="entry name" value="NEFA-INTERACTING NUCLEAR PROTEIN NIP30"/>
    <property type="match status" value="1"/>
</dbReference>
<name>U4KWX6_PYROM</name>
<reference evidence="5 6" key="1">
    <citation type="journal article" date="2013" name="PLoS Genet.">
        <title>The genome and development-dependent transcriptomes of Pyronema confluens: a window into fungal evolution.</title>
        <authorList>
            <person name="Traeger S."/>
            <person name="Altegoer F."/>
            <person name="Freitag M."/>
            <person name="Gabaldon T."/>
            <person name="Kempken F."/>
            <person name="Kumar A."/>
            <person name="Marcet-Houben M."/>
            <person name="Poggeler S."/>
            <person name="Stajich J.E."/>
            <person name="Nowrousian M."/>
        </authorList>
    </citation>
    <scope>NUCLEOTIDE SEQUENCE [LARGE SCALE GENOMIC DNA]</scope>
    <source>
        <strain evidence="6">CBS 100304</strain>
        <tissue evidence="5">Vegetative mycelium</tissue>
    </source>
</reference>
<dbReference type="EMBL" id="HF935272">
    <property type="protein sequence ID" value="CCX05761.1"/>
    <property type="molecule type" value="Genomic_DNA"/>
</dbReference>
<feature type="compositionally biased region" description="Low complexity" evidence="3">
    <location>
        <begin position="40"/>
        <end position="49"/>
    </location>
</feature>
<feature type="compositionally biased region" description="Basic and acidic residues" evidence="3">
    <location>
        <begin position="178"/>
        <end position="215"/>
    </location>
</feature>
<organism evidence="5 6">
    <name type="scientific">Pyronema omphalodes (strain CBS 100304)</name>
    <name type="common">Pyronema confluens</name>
    <dbReference type="NCBI Taxonomy" id="1076935"/>
    <lineage>
        <taxon>Eukaryota</taxon>
        <taxon>Fungi</taxon>
        <taxon>Dikarya</taxon>
        <taxon>Ascomycota</taxon>
        <taxon>Pezizomycotina</taxon>
        <taxon>Pezizomycetes</taxon>
        <taxon>Pezizales</taxon>
        <taxon>Pyronemataceae</taxon>
        <taxon>Pyronema</taxon>
    </lineage>
</organism>
<evidence type="ECO:0000313" key="6">
    <source>
        <dbReference type="Proteomes" id="UP000018144"/>
    </source>
</evidence>
<keyword evidence="6" id="KW-1185">Reference proteome</keyword>
<dbReference type="InterPro" id="IPR019331">
    <property type="entry name" value="FAM192A/Fyv6_N"/>
</dbReference>
<dbReference type="InterPro" id="IPR039845">
    <property type="entry name" value="FAM192A"/>
</dbReference>